<dbReference type="EC" id="6.1.1.10" evidence="3"/>
<gene>
    <name evidence="16" type="ORF">A3E36_00745</name>
</gene>
<dbReference type="InterPro" id="IPR014729">
    <property type="entry name" value="Rossmann-like_a/b/a_fold"/>
</dbReference>
<dbReference type="CDD" id="cd00814">
    <property type="entry name" value="MetRS_core"/>
    <property type="match status" value="1"/>
</dbReference>
<sequence>MAKYFLTTPIYYVNASPHIGHMYTGIAADVLARHYRAQGRDVLLSTGVDENSQKNVEAAEKQHMPVQQYVDAMADTWKKAFDDMDITYDTFFRTTSEEHKSAVQAMIAAMQAKGDIYLGDYTGYYCVGCEEFKAEKDLIEGKCPTHKTEPNIIKEKNYFFKLSNYRDHLLKWYEDFPNAVQPTSARNKMLSYITDEMEDISISRQSQAWGIRFPKDEEHAVYVWFDALINYLTVTGYPNNGYEKWWPVDVHLIGKDIIKFHCAIWPAMLLSAGLDLPNTIFAHGFFTVNGEKISKSLGNAIDPMQLVQQYSKDVLRYYVLREIPFGSDGDFSFDRLRQRYNGELANGLGNLVSRTLAMVEKYQVVIENPEEISQQGQEMIKKVGGYIEKFSFDKALAEVWIFIAHLDDVIDSAKPWELAKEGKTEDIARVLTEVVQGIAAIGKALHALLPDTSQSIRELVVAQPIKKPSQPLFARKD</sequence>
<evidence type="ECO:0000259" key="15">
    <source>
        <dbReference type="Pfam" id="PF09334"/>
    </source>
</evidence>
<dbReference type="SUPFAM" id="SSF47323">
    <property type="entry name" value="Anticodon-binding domain of a subclass of class I aminoacyl-tRNA synthetases"/>
    <property type="match status" value="1"/>
</dbReference>
<name>A0A1G1X5C4_9BACT</name>
<keyword evidence="11 13" id="KW-0030">Aminoacyl-tRNA synthetase</keyword>
<dbReference type="NCBIfam" id="TIGR00398">
    <property type="entry name" value="metG"/>
    <property type="match status" value="1"/>
</dbReference>
<dbReference type="Gene3D" id="3.40.50.620">
    <property type="entry name" value="HUPs"/>
    <property type="match status" value="1"/>
</dbReference>
<evidence type="ECO:0000256" key="13">
    <source>
        <dbReference type="RuleBase" id="RU363039"/>
    </source>
</evidence>
<evidence type="ECO:0000256" key="11">
    <source>
        <dbReference type="ARBA" id="ARBA00023146"/>
    </source>
</evidence>
<reference evidence="16 17" key="1">
    <citation type="journal article" date="2016" name="Nat. Commun.">
        <title>Thousands of microbial genomes shed light on interconnected biogeochemical processes in an aquifer system.</title>
        <authorList>
            <person name="Anantharaman K."/>
            <person name="Brown C.T."/>
            <person name="Hug L.A."/>
            <person name="Sharon I."/>
            <person name="Castelle C.J."/>
            <person name="Probst A.J."/>
            <person name="Thomas B.C."/>
            <person name="Singh A."/>
            <person name="Wilkins M.J."/>
            <person name="Karaoz U."/>
            <person name="Brodie E.L."/>
            <person name="Williams K.H."/>
            <person name="Hubbard S.S."/>
            <person name="Banfield J.F."/>
        </authorList>
    </citation>
    <scope>NUCLEOTIDE SEQUENCE [LARGE SCALE GENOMIC DNA]</scope>
</reference>
<comment type="function">
    <text evidence="2">Is required not only for elongation of protein synthesis but also for the initiation of all mRNA translation through initiator tRNA(fMet) aminoacylation.</text>
</comment>
<dbReference type="InterPro" id="IPR014758">
    <property type="entry name" value="Met-tRNA_synth"/>
</dbReference>
<keyword evidence="5 13" id="KW-0436">Ligase</keyword>
<dbReference type="GO" id="GO:0006431">
    <property type="term" value="P:methionyl-tRNA aminoacylation"/>
    <property type="evidence" value="ECO:0007669"/>
    <property type="project" value="InterPro"/>
</dbReference>
<dbReference type="CDD" id="cd07957">
    <property type="entry name" value="Anticodon_Ia_Met"/>
    <property type="match status" value="1"/>
</dbReference>
<evidence type="ECO:0000256" key="1">
    <source>
        <dbReference type="ARBA" id="ARBA00001947"/>
    </source>
</evidence>
<dbReference type="PRINTS" id="PR01041">
    <property type="entry name" value="TRNASYNTHMET"/>
</dbReference>
<comment type="caution">
    <text evidence="16">The sequence shown here is derived from an EMBL/GenBank/DDBJ whole genome shotgun (WGS) entry which is preliminary data.</text>
</comment>
<dbReference type="AlphaFoldDB" id="A0A1G1X5C4"/>
<dbReference type="GO" id="GO:0005524">
    <property type="term" value="F:ATP binding"/>
    <property type="evidence" value="ECO:0007669"/>
    <property type="project" value="UniProtKB-KW"/>
</dbReference>
<dbReference type="InterPro" id="IPR015413">
    <property type="entry name" value="Methionyl/Leucyl_tRNA_Synth"/>
</dbReference>
<feature type="domain" description="Methionyl/Leucyl tRNA synthetase" evidence="15">
    <location>
        <begin position="137"/>
        <end position="356"/>
    </location>
</feature>
<evidence type="ECO:0000256" key="3">
    <source>
        <dbReference type="ARBA" id="ARBA00012838"/>
    </source>
</evidence>
<evidence type="ECO:0000259" key="14">
    <source>
        <dbReference type="Pfam" id="PF01406"/>
    </source>
</evidence>
<dbReference type="Pfam" id="PF09334">
    <property type="entry name" value="tRNA-synt_1g"/>
    <property type="match status" value="1"/>
</dbReference>
<evidence type="ECO:0000256" key="4">
    <source>
        <dbReference type="ARBA" id="ARBA00018753"/>
    </source>
</evidence>
<dbReference type="InterPro" id="IPR009080">
    <property type="entry name" value="tRNAsynth_Ia_anticodon-bd"/>
</dbReference>
<keyword evidence="7 13" id="KW-0547">Nucleotide-binding</keyword>
<evidence type="ECO:0000313" key="16">
    <source>
        <dbReference type="EMBL" id="OGY35189.1"/>
    </source>
</evidence>
<evidence type="ECO:0000313" key="17">
    <source>
        <dbReference type="Proteomes" id="UP000177941"/>
    </source>
</evidence>
<evidence type="ECO:0000256" key="10">
    <source>
        <dbReference type="ARBA" id="ARBA00022917"/>
    </source>
</evidence>
<dbReference type="InterPro" id="IPR023457">
    <property type="entry name" value="Met-tRNA_synth_2"/>
</dbReference>
<dbReference type="PANTHER" id="PTHR43326">
    <property type="entry name" value="METHIONYL-TRNA SYNTHETASE"/>
    <property type="match status" value="1"/>
</dbReference>
<evidence type="ECO:0000256" key="12">
    <source>
        <dbReference type="ARBA" id="ARBA00030904"/>
    </source>
</evidence>
<dbReference type="Pfam" id="PF01406">
    <property type="entry name" value="tRNA-synt_1e"/>
    <property type="match status" value="1"/>
</dbReference>
<protein>
    <recommendedName>
        <fullName evidence="4">Methionine--tRNA ligase</fullName>
        <ecNumber evidence="3">6.1.1.10</ecNumber>
    </recommendedName>
    <alternativeName>
        <fullName evidence="12">Methionyl-tRNA synthetase</fullName>
    </alternativeName>
</protein>
<evidence type="ECO:0000256" key="9">
    <source>
        <dbReference type="ARBA" id="ARBA00022840"/>
    </source>
</evidence>
<dbReference type="InterPro" id="IPR032678">
    <property type="entry name" value="tRNA-synt_1_cat_dom"/>
</dbReference>
<dbReference type="EMBL" id="MHHS01000051">
    <property type="protein sequence ID" value="OGY35189.1"/>
    <property type="molecule type" value="Genomic_DNA"/>
</dbReference>
<proteinExistence type="inferred from homology"/>
<dbReference type="GO" id="GO:0046872">
    <property type="term" value="F:metal ion binding"/>
    <property type="evidence" value="ECO:0007669"/>
    <property type="project" value="UniProtKB-KW"/>
</dbReference>
<evidence type="ECO:0000256" key="7">
    <source>
        <dbReference type="ARBA" id="ARBA00022741"/>
    </source>
</evidence>
<evidence type="ECO:0000256" key="2">
    <source>
        <dbReference type="ARBA" id="ARBA00003314"/>
    </source>
</evidence>
<feature type="domain" description="tRNA synthetases class I catalytic" evidence="14">
    <location>
        <begin position="13"/>
        <end position="121"/>
    </location>
</feature>
<keyword evidence="8" id="KW-0862">Zinc</keyword>
<dbReference type="SUPFAM" id="SSF52374">
    <property type="entry name" value="Nucleotidylyl transferase"/>
    <property type="match status" value="1"/>
</dbReference>
<dbReference type="InterPro" id="IPR033911">
    <property type="entry name" value="MetRS_core"/>
</dbReference>
<keyword evidence="6" id="KW-0479">Metal-binding</keyword>
<dbReference type="Proteomes" id="UP000177941">
    <property type="component" value="Unassembled WGS sequence"/>
</dbReference>
<dbReference type="PANTHER" id="PTHR43326:SF1">
    <property type="entry name" value="METHIONINE--TRNA LIGASE, MITOCHONDRIAL"/>
    <property type="match status" value="1"/>
</dbReference>
<dbReference type="Gene3D" id="2.170.220.10">
    <property type="match status" value="1"/>
</dbReference>
<comment type="similarity">
    <text evidence="13">Belongs to the class-I aminoacyl-tRNA synthetase family.</text>
</comment>
<organism evidence="16 17">
    <name type="scientific">Candidatus Andersenbacteria bacterium RIFCSPHIGHO2_12_FULL_45_11b</name>
    <dbReference type="NCBI Taxonomy" id="1797282"/>
    <lineage>
        <taxon>Bacteria</taxon>
        <taxon>Candidatus Anderseniibacteriota</taxon>
    </lineage>
</organism>
<keyword evidence="9 13" id="KW-0067">ATP-binding</keyword>
<evidence type="ECO:0000256" key="6">
    <source>
        <dbReference type="ARBA" id="ARBA00022723"/>
    </source>
</evidence>
<dbReference type="GO" id="GO:0004825">
    <property type="term" value="F:methionine-tRNA ligase activity"/>
    <property type="evidence" value="ECO:0007669"/>
    <property type="project" value="UniProtKB-EC"/>
</dbReference>
<dbReference type="InterPro" id="IPR041872">
    <property type="entry name" value="Anticodon_Met"/>
</dbReference>
<comment type="cofactor">
    <cofactor evidence="1">
        <name>Zn(2+)</name>
        <dbReference type="ChEBI" id="CHEBI:29105"/>
    </cofactor>
</comment>
<keyword evidence="10 13" id="KW-0648">Protein biosynthesis</keyword>
<evidence type="ECO:0000256" key="8">
    <source>
        <dbReference type="ARBA" id="ARBA00022833"/>
    </source>
</evidence>
<evidence type="ECO:0000256" key="5">
    <source>
        <dbReference type="ARBA" id="ARBA00022598"/>
    </source>
</evidence>
<dbReference type="Gene3D" id="1.10.730.10">
    <property type="entry name" value="Isoleucyl-tRNA Synthetase, Domain 1"/>
    <property type="match status" value="1"/>
</dbReference>
<accession>A0A1G1X5C4</accession>
<dbReference type="FunFam" id="2.170.220.10:FF:000002">
    <property type="entry name" value="Methionine--tRNA ligase"/>
    <property type="match status" value="1"/>
</dbReference>